<dbReference type="RefSeq" id="WP_061094146.1">
    <property type="nucleotide sequence ID" value="NZ_CP014323.1"/>
</dbReference>
<evidence type="ECO:0000313" key="2">
    <source>
        <dbReference type="Proteomes" id="UP000063991"/>
    </source>
</evidence>
<dbReference type="OrthoDB" id="5733587at2"/>
<protein>
    <submittedName>
        <fullName evidence="1">Uncharacterized protein</fullName>
    </submittedName>
</protein>
<gene>
    <name evidence="1" type="ORF">AVL55_02585</name>
</gene>
<dbReference type="AlphaFoldDB" id="A0A126PY95"/>
<accession>A0A126PY95</accession>
<dbReference type="Proteomes" id="UP000063991">
    <property type="component" value="Chromosome"/>
</dbReference>
<name>A0A126PY95_ALTMA</name>
<dbReference type="EMBL" id="CP014323">
    <property type="protein sequence ID" value="AMJ97149.1"/>
    <property type="molecule type" value="Genomic_DNA"/>
</dbReference>
<reference evidence="1 2" key="1">
    <citation type="submission" date="2015-12" db="EMBL/GenBank/DDBJ databases">
        <authorList>
            <person name="Shamseldin A."/>
            <person name="Moawad H."/>
            <person name="Abd El-Rahim W.M."/>
            <person name="Sadowsky M.J."/>
        </authorList>
    </citation>
    <scope>NUCLEOTIDE SEQUENCE [LARGE SCALE GENOMIC DNA]</scope>
    <source>
        <strain evidence="1 2">D7</strain>
    </source>
</reference>
<proteinExistence type="predicted"/>
<organism evidence="1 2">
    <name type="scientific">Alteromonas macleodii</name>
    <name type="common">Pseudoalteromonas macleodii</name>
    <dbReference type="NCBI Taxonomy" id="28108"/>
    <lineage>
        <taxon>Bacteria</taxon>
        <taxon>Pseudomonadati</taxon>
        <taxon>Pseudomonadota</taxon>
        <taxon>Gammaproteobacteria</taxon>
        <taxon>Alteromonadales</taxon>
        <taxon>Alteromonadaceae</taxon>
        <taxon>Alteromonas/Salinimonas group</taxon>
        <taxon>Alteromonas</taxon>
    </lineage>
</organism>
<evidence type="ECO:0000313" key="1">
    <source>
        <dbReference type="EMBL" id="AMJ97149.1"/>
    </source>
</evidence>
<sequence>MQINYLCPKHADWVYNNPEQALHVMARDEMQGTMLMQSAQFSEAIPYLGCAFDIAVILLEVDGGENSAMTAKIMGLTSLLEETYFHLKLPHHRNAIVDRAHTVINASSNIVNSNIPLRFAV</sequence>